<accession>A0A328DE40</accession>
<dbReference type="EMBL" id="NQVE01000156">
    <property type="protein sequence ID" value="RAL43520.1"/>
    <property type="molecule type" value="Genomic_DNA"/>
</dbReference>
<keyword evidence="6" id="KW-1185">Reference proteome</keyword>
<keyword evidence="3" id="KW-0862">Zinc</keyword>
<evidence type="ECO:0000256" key="2">
    <source>
        <dbReference type="ARBA" id="ARBA00022801"/>
    </source>
</evidence>
<dbReference type="Gene3D" id="3.30.160.60">
    <property type="entry name" value="Classic Zinc Finger"/>
    <property type="match status" value="1"/>
</dbReference>
<dbReference type="InterPro" id="IPR013087">
    <property type="entry name" value="Znf_C2H2_type"/>
</dbReference>
<evidence type="ECO:0000313" key="5">
    <source>
        <dbReference type="EMBL" id="RAL43520.1"/>
    </source>
</evidence>
<dbReference type="AlphaFoldDB" id="A0A328DE40"/>
<dbReference type="InterPro" id="IPR036397">
    <property type="entry name" value="RNaseH_sf"/>
</dbReference>
<dbReference type="GO" id="GO:0004527">
    <property type="term" value="F:exonuclease activity"/>
    <property type="evidence" value="ECO:0007669"/>
    <property type="project" value="InterPro"/>
</dbReference>
<dbReference type="InterPro" id="IPR013520">
    <property type="entry name" value="Ribonucl_H"/>
</dbReference>
<comment type="caution">
    <text evidence="5">The sequence shown here is derived from an EMBL/GenBank/DDBJ whole genome shotgun (WGS) entry which is preliminary data.</text>
</comment>
<dbReference type="PANTHER" id="PTHR12801">
    <property type="entry name" value="RNA EXONUCLEASE REXO1 / RECO3 FAMILY MEMBER-RELATED"/>
    <property type="match status" value="1"/>
</dbReference>
<dbReference type="InterPro" id="IPR012337">
    <property type="entry name" value="RNaseH-like_sf"/>
</dbReference>
<dbReference type="SMART" id="SM00479">
    <property type="entry name" value="EXOIII"/>
    <property type="match status" value="1"/>
</dbReference>
<dbReference type="GO" id="GO:0008270">
    <property type="term" value="F:zinc ion binding"/>
    <property type="evidence" value="ECO:0007669"/>
    <property type="project" value="UniProtKB-KW"/>
</dbReference>
<keyword evidence="1" id="KW-0540">Nuclease</keyword>
<dbReference type="PANTHER" id="PTHR12801:SF123">
    <property type="entry name" value="RNA EXONUCLEASE 4"/>
    <property type="match status" value="1"/>
</dbReference>
<proteinExistence type="predicted"/>
<evidence type="ECO:0000313" key="6">
    <source>
        <dbReference type="Proteomes" id="UP000249390"/>
    </source>
</evidence>
<name>A0A328DE40_9ASTE</name>
<reference evidence="5 6" key="1">
    <citation type="submission" date="2018-06" db="EMBL/GenBank/DDBJ databases">
        <title>The Genome of Cuscuta australis (Dodder) Provides Insight into the Evolution of Plant Parasitism.</title>
        <authorList>
            <person name="Liu H."/>
        </authorList>
    </citation>
    <scope>NUCLEOTIDE SEQUENCE [LARGE SCALE GENOMIC DNA]</scope>
    <source>
        <strain evidence="6">cv. Yunnan</strain>
        <tissue evidence="5">Vines</tissue>
    </source>
</reference>
<sequence length="373" mass="41768">MAAADDEEASMFLTVPATTGGVRHKCPACFKQYKKKEHLVEHIKISCHSVHDPKCGVCQKHCKSFESLREHIIGPLSKVICSRIFAERGCSLCLRLFDCSESLSQHTDICCLPAPAPIGCVPSIKIEVDDSSLSDTNEYANGREAVAIDCAIVGGGSDGSLDLCARVCLVDEDEKIIFHSYVLPHISITDYRYEITGLTEEHMREATPIVEVGEKILEILQNGEAIWKVRMDGGRAKVLVGHNLTRFLDCLRIYYPDHLLRDTAKYQPLAKTNFVSHTFKYLAKTYLGYAIHEGLHDAYQDCVTAMRLYKRMRFQDHGLGQNEEGPLASQDSPTGFGSYSLMELEHMTPDELLEISKPNYQCWCLDSRRASSP</sequence>
<dbReference type="InterPro" id="IPR047021">
    <property type="entry name" value="REXO1/3/4-like"/>
</dbReference>
<keyword evidence="2" id="KW-0378">Hydrolase</keyword>
<gene>
    <name evidence="5" type="ORF">DM860_012661</name>
</gene>
<evidence type="ECO:0000256" key="3">
    <source>
        <dbReference type="PROSITE-ProRule" id="PRU00042"/>
    </source>
</evidence>
<evidence type="ECO:0000256" key="1">
    <source>
        <dbReference type="ARBA" id="ARBA00022722"/>
    </source>
</evidence>
<dbReference type="GO" id="GO:0003676">
    <property type="term" value="F:nucleic acid binding"/>
    <property type="evidence" value="ECO:0007669"/>
    <property type="project" value="InterPro"/>
</dbReference>
<keyword evidence="3" id="KW-0479">Metal-binding</keyword>
<dbReference type="Proteomes" id="UP000249390">
    <property type="component" value="Unassembled WGS sequence"/>
</dbReference>
<dbReference type="GO" id="GO:0005634">
    <property type="term" value="C:nucleus"/>
    <property type="evidence" value="ECO:0007669"/>
    <property type="project" value="TreeGrafter"/>
</dbReference>
<dbReference type="SUPFAM" id="SSF53098">
    <property type="entry name" value="Ribonuclease H-like"/>
    <property type="match status" value="1"/>
</dbReference>
<feature type="domain" description="C2H2-type" evidence="4">
    <location>
        <begin position="24"/>
        <end position="53"/>
    </location>
</feature>
<organism evidence="5 6">
    <name type="scientific">Cuscuta australis</name>
    <dbReference type="NCBI Taxonomy" id="267555"/>
    <lineage>
        <taxon>Eukaryota</taxon>
        <taxon>Viridiplantae</taxon>
        <taxon>Streptophyta</taxon>
        <taxon>Embryophyta</taxon>
        <taxon>Tracheophyta</taxon>
        <taxon>Spermatophyta</taxon>
        <taxon>Magnoliopsida</taxon>
        <taxon>eudicotyledons</taxon>
        <taxon>Gunneridae</taxon>
        <taxon>Pentapetalae</taxon>
        <taxon>asterids</taxon>
        <taxon>lamiids</taxon>
        <taxon>Solanales</taxon>
        <taxon>Convolvulaceae</taxon>
        <taxon>Cuscuteae</taxon>
        <taxon>Cuscuta</taxon>
        <taxon>Cuscuta subgen. Grammica</taxon>
        <taxon>Cuscuta sect. Cleistogrammica</taxon>
    </lineage>
</organism>
<keyword evidence="3" id="KW-0863">Zinc-finger</keyword>
<dbReference type="Gene3D" id="3.30.420.10">
    <property type="entry name" value="Ribonuclease H-like superfamily/Ribonuclease H"/>
    <property type="match status" value="1"/>
</dbReference>
<dbReference type="PROSITE" id="PS00028">
    <property type="entry name" value="ZINC_FINGER_C2H2_1"/>
    <property type="match status" value="1"/>
</dbReference>
<evidence type="ECO:0000259" key="4">
    <source>
        <dbReference type="PROSITE" id="PS50157"/>
    </source>
</evidence>
<protein>
    <recommendedName>
        <fullName evidence="4">C2H2-type domain-containing protein</fullName>
    </recommendedName>
</protein>
<dbReference type="Pfam" id="PF00929">
    <property type="entry name" value="RNase_T"/>
    <property type="match status" value="1"/>
</dbReference>
<dbReference type="PROSITE" id="PS50157">
    <property type="entry name" value="ZINC_FINGER_C2H2_2"/>
    <property type="match status" value="1"/>
</dbReference>